<organism evidence="1">
    <name type="scientific">freshwater metagenome</name>
    <dbReference type="NCBI Taxonomy" id="449393"/>
    <lineage>
        <taxon>unclassified sequences</taxon>
        <taxon>metagenomes</taxon>
        <taxon>ecological metagenomes</taxon>
    </lineage>
</organism>
<proteinExistence type="predicted"/>
<sequence>MIEPVSTALRPAMVLSKVDLPAPFGPSIAITLPGSNSALNFRVNSPRCEVKLAVTLMRNPA</sequence>
<dbReference type="EMBL" id="CAFBLV010000139">
    <property type="protein sequence ID" value="CAB4873432.1"/>
    <property type="molecule type" value="Genomic_DNA"/>
</dbReference>
<reference evidence="1" key="1">
    <citation type="submission" date="2020-05" db="EMBL/GenBank/DDBJ databases">
        <authorList>
            <person name="Chiriac C."/>
            <person name="Salcher M."/>
            <person name="Ghai R."/>
            <person name="Kavagutti S V."/>
        </authorList>
    </citation>
    <scope>NUCLEOTIDE SEQUENCE</scope>
</reference>
<accession>A0A6J7DR51</accession>
<gene>
    <name evidence="1" type="ORF">UFOPK3425_00766</name>
</gene>
<protein>
    <submittedName>
        <fullName evidence="1">Unannotated protein</fullName>
    </submittedName>
</protein>
<evidence type="ECO:0000313" key="1">
    <source>
        <dbReference type="EMBL" id="CAB4873432.1"/>
    </source>
</evidence>
<dbReference type="AntiFam" id="ANF00112">
    <property type="entry name" value="Shadow ORF (opposite phnC)"/>
</dbReference>
<name>A0A6J7DR51_9ZZZZ</name>
<dbReference type="AlphaFoldDB" id="A0A6J7DR51"/>